<name>A0ABW3UZ48_9HYPH</name>
<dbReference type="Pfam" id="PF03807">
    <property type="entry name" value="F420_oxidored"/>
    <property type="match status" value="1"/>
</dbReference>
<dbReference type="Proteomes" id="UP001597263">
    <property type="component" value="Unassembled WGS sequence"/>
</dbReference>
<keyword evidence="1" id="KW-0560">Oxidoreductase</keyword>
<feature type="domain" description="Pyrroline-5-carboxylate reductase catalytic N-terminal" evidence="2">
    <location>
        <begin position="8"/>
        <end position="97"/>
    </location>
</feature>
<dbReference type="PANTHER" id="PTHR14239">
    <property type="entry name" value="DUDULIN-RELATED"/>
    <property type="match status" value="1"/>
</dbReference>
<dbReference type="Gene3D" id="3.40.50.720">
    <property type="entry name" value="NAD(P)-binding Rossmann-like Domain"/>
    <property type="match status" value="1"/>
</dbReference>
<gene>
    <name evidence="3" type="ORF">ACFQ35_03210</name>
</gene>
<organism evidence="3 4">
    <name type="scientific">Pseudochrobactrum kiredjianiae</name>
    <dbReference type="NCBI Taxonomy" id="386305"/>
    <lineage>
        <taxon>Bacteria</taxon>
        <taxon>Pseudomonadati</taxon>
        <taxon>Pseudomonadota</taxon>
        <taxon>Alphaproteobacteria</taxon>
        <taxon>Hyphomicrobiales</taxon>
        <taxon>Brucellaceae</taxon>
        <taxon>Pseudochrobactrum</taxon>
    </lineage>
</organism>
<dbReference type="SUPFAM" id="SSF51735">
    <property type="entry name" value="NAD(P)-binding Rossmann-fold domains"/>
    <property type="match status" value="1"/>
</dbReference>
<accession>A0ABW3UZ48</accession>
<dbReference type="InterPro" id="IPR028939">
    <property type="entry name" value="P5C_Rdtase_cat_N"/>
</dbReference>
<proteinExistence type="predicted"/>
<dbReference type="EMBL" id="JBHTMA010000011">
    <property type="protein sequence ID" value="MFD1226178.1"/>
    <property type="molecule type" value="Genomic_DNA"/>
</dbReference>
<evidence type="ECO:0000259" key="2">
    <source>
        <dbReference type="Pfam" id="PF03807"/>
    </source>
</evidence>
<dbReference type="RefSeq" id="WP_289388614.1">
    <property type="nucleotide sequence ID" value="NZ_JAUCBM010000015.1"/>
</dbReference>
<reference evidence="4" key="1">
    <citation type="journal article" date="2019" name="Int. J. Syst. Evol. Microbiol.">
        <title>The Global Catalogue of Microorganisms (GCM) 10K type strain sequencing project: providing services to taxonomists for standard genome sequencing and annotation.</title>
        <authorList>
            <consortium name="The Broad Institute Genomics Platform"/>
            <consortium name="The Broad Institute Genome Sequencing Center for Infectious Disease"/>
            <person name="Wu L."/>
            <person name="Ma J."/>
        </authorList>
    </citation>
    <scope>NUCLEOTIDE SEQUENCE [LARGE SCALE GENOMIC DNA]</scope>
    <source>
        <strain evidence="4">CCUG 49584</strain>
    </source>
</reference>
<protein>
    <submittedName>
        <fullName evidence="3">NADPH-dependent F420 reductase</fullName>
    </submittedName>
</protein>
<evidence type="ECO:0000313" key="3">
    <source>
        <dbReference type="EMBL" id="MFD1226178.1"/>
    </source>
</evidence>
<evidence type="ECO:0000256" key="1">
    <source>
        <dbReference type="ARBA" id="ARBA00023002"/>
    </source>
</evidence>
<comment type="caution">
    <text evidence="3">The sequence shown here is derived from an EMBL/GenBank/DDBJ whole genome shotgun (WGS) entry which is preliminary data.</text>
</comment>
<keyword evidence="4" id="KW-1185">Reference proteome</keyword>
<dbReference type="InterPro" id="IPR036291">
    <property type="entry name" value="NAD(P)-bd_dom_sf"/>
</dbReference>
<evidence type="ECO:0000313" key="4">
    <source>
        <dbReference type="Proteomes" id="UP001597263"/>
    </source>
</evidence>
<sequence>MQITEVKTIGILGAGRVGTAIARRAIAAGYAVKIATSKAPAEIALLLEIMVPGAMAASAQEVIAESDIMILALPLSKYRELQPELLASKIVIDAMNYWAPTDGTIAEFETETSSSEVVQNFLSQSRLVRSFNHMGYHEIDEEARPKGDSERRALAIAGNDMGARQSVAQFIDRIGFDPVDAGPLASSRLFTTGTPVFGASLTRDDMVELFALKQAV</sequence>
<dbReference type="InterPro" id="IPR051267">
    <property type="entry name" value="STEAP_metalloreductase"/>
</dbReference>